<dbReference type="OrthoDB" id="7365718at2"/>
<comment type="caution">
    <text evidence="1">The sequence shown here is derived from an EMBL/GenBank/DDBJ whole genome shotgun (WGS) entry which is preliminary data.</text>
</comment>
<evidence type="ECO:0000313" key="1">
    <source>
        <dbReference type="EMBL" id="PKR54415.1"/>
    </source>
</evidence>
<proteinExistence type="predicted"/>
<evidence type="ECO:0000313" key="2">
    <source>
        <dbReference type="Proteomes" id="UP000233597"/>
    </source>
</evidence>
<dbReference type="Proteomes" id="UP000233597">
    <property type="component" value="Unassembled WGS sequence"/>
</dbReference>
<accession>A0A2N3KV25</accession>
<sequence>MEEQNLGWIKLHRKMLDWEWYDDPNVFRVWVHILLSVSHSPRRYRGRDIAAGSMITGRNDLAEQVGLSVQKLRTALEKLASTGEITITPTAKYSIISVVKWDEYQANNQQVTSYQPASNQLSTSNQPATNHQVTTIQECKNERREEDSGAGVVRFPGGHSLVSGAAALSPAQVAAAQAERGKQVDVCRDILVEYGYDWHTFETNGGHYGPMVDLLEAGVSVDALRKAASRCGSPQKIAGPPAYIAKVYKQNAAQIADELTVDPQKQALGQAITAWQKAGKVGAVPRLEDFDKAGNLIRRVANDA</sequence>
<organism evidence="1 2">
    <name type="scientific">Thalassospira marina</name>
    <dbReference type="NCBI Taxonomy" id="2048283"/>
    <lineage>
        <taxon>Bacteria</taxon>
        <taxon>Pseudomonadati</taxon>
        <taxon>Pseudomonadota</taxon>
        <taxon>Alphaproteobacteria</taxon>
        <taxon>Rhodospirillales</taxon>
        <taxon>Thalassospiraceae</taxon>
        <taxon>Thalassospira</taxon>
    </lineage>
</organism>
<name>A0A2N3KV25_9PROT</name>
<dbReference type="EMBL" id="NWTK01000005">
    <property type="protein sequence ID" value="PKR54415.1"/>
    <property type="molecule type" value="Genomic_DNA"/>
</dbReference>
<gene>
    <name evidence="1" type="ORF">COO20_09810</name>
</gene>
<protein>
    <submittedName>
        <fullName evidence="1">Uncharacterized protein</fullName>
    </submittedName>
</protein>
<reference evidence="1 2" key="1">
    <citation type="submission" date="2017-09" db="EMBL/GenBank/DDBJ databases">
        <title>Biodiversity and function of Thalassospira species in the particle-attached aromatic-hydrocarbon-degrading consortia from the surface seawater of the South China Sea.</title>
        <authorList>
            <person name="Dong C."/>
            <person name="Liu R."/>
            <person name="Shao Z."/>
        </authorList>
    </citation>
    <scope>NUCLEOTIDE SEQUENCE [LARGE SCALE GENOMIC DNA]</scope>
    <source>
        <strain evidence="1 2">CSC1P2</strain>
    </source>
</reference>
<dbReference type="AlphaFoldDB" id="A0A2N3KV25"/>
<dbReference type="RefSeq" id="WP_133125798.1">
    <property type="nucleotide sequence ID" value="NZ_NWTK01000005.1"/>
</dbReference>